<feature type="transmembrane region" description="Helical" evidence="1">
    <location>
        <begin position="166"/>
        <end position="183"/>
    </location>
</feature>
<dbReference type="EMBL" id="BARU01028635">
    <property type="protein sequence ID" value="GAH72908.1"/>
    <property type="molecule type" value="Genomic_DNA"/>
</dbReference>
<comment type="caution">
    <text evidence="3">The sequence shown here is derived from an EMBL/GenBank/DDBJ whole genome shotgun (WGS) entry which is preliminary data.</text>
</comment>
<evidence type="ECO:0000259" key="2">
    <source>
        <dbReference type="Pfam" id="PF12950"/>
    </source>
</evidence>
<proteinExistence type="predicted"/>
<keyword evidence="1" id="KW-0812">Transmembrane</keyword>
<dbReference type="AlphaFoldDB" id="X1JSX2"/>
<dbReference type="InterPro" id="IPR025931">
    <property type="entry name" value="TaqI_C"/>
</dbReference>
<evidence type="ECO:0000313" key="3">
    <source>
        <dbReference type="EMBL" id="GAH72908.1"/>
    </source>
</evidence>
<gene>
    <name evidence="3" type="ORF">S03H2_45679</name>
</gene>
<feature type="domain" description="TaqI-like C-terminal specificity" evidence="2">
    <location>
        <begin position="85"/>
        <end position="201"/>
    </location>
</feature>
<evidence type="ECO:0000256" key="1">
    <source>
        <dbReference type="SAM" id="Phobius"/>
    </source>
</evidence>
<dbReference type="Pfam" id="PF12950">
    <property type="entry name" value="TaqI_C"/>
    <property type="match status" value="1"/>
</dbReference>
<feature type="non-terminal residue" evidence="3">
    <location>
        <position position="202"/>
    </location>
</feature>
<protein>
    <recommendedName>
        <fullName evidence="2">TaqI-like C-terminal specificity domain-containing protein</fullName>
    </recommendedName>
</protein>
<reference evidence="3" key="1">
    <citation type="journal article" date="2014" name="Front. Microbiol.">
        <title>High frequency of phylogenetically diverse reductive dehalogenase-homologous genes in deep subseafloor sedimentary metagenomes.</title>
        <authorList>
            <person name="Kawai M."/>
            <person name="Futagami T."/>
            <person name="Toyoda A."/>
            <person name="Takaki Y."/>
            <person name="Nishi S."/>
            <person name="Hori S."/>
            <person name="Arai W."/>
            <person name="Tsubouchi T."/>
            <person name="Morono Y."/>
            <person name="Uchiyama I."/>
            <person name="Ito T."/>
            <person name="Fujiyama A."/>
            <person name="Inagaki F."/>
            <person name="Takami H."/>
        </authorList>
    </citation>
    <scope>NUCLEOTIDE SEQUENCE</scope>
    <source>
        <strain evidence="3">Expedition CK06-06</strain>
    </source>
</reference>
<accession>X1JSX2</accession>
<keyword evidence="1" id="KW-0472">Membrane</keyword>
<sequence>MAKLHNTKKLSLLKDNDKEWLYLFRFKANIANIIKKIESDVEKLGKITKVSQGLIPYDKYRGHSPETIKNRIWHAQYKKDESYKKELRGGDVKRYYLKWNGIQWISYGNWLAAPRKPEFFTSPRVLIREITDEKTGKVNATFSDEEYYNNPSIINIINNPAKKYNLKYILAIINSTLFAFYHFNTSPKAKKGLFPKILVNDV</sequence>
<name>X1JSX2_9ZZZZ</name>
<keyword evidence="1" id="KW-1133">Transmembrane helix</keyword>
<dbReference type="InterPro" id="IPR023135">
    <property type="entry name" value="N6_DNA_MeTrfase_TaqI_C"/>
</dbReference>
<organism evidence="3">
    <name type="scientific">marine sediment metagenome</name>
    <dbReference type="NCBI Taxonomy" id="412755"/>
    <lineage>
        <taxon>unclassified sequences</taxon>
        <taxon>metagenomes</taxon>
        <taxon>ecological metagenomes</taxon>
    </lineage>
</organism>
<dbReference type="Gene3D" id="3.90.220.10">
    <property type="entry name" value="Adenine-n6-DNA-methyltransferase Taqi, Chain A, domain 2"/>
    <property type="match status" value="1"/>
</dbReference>